<evidence type="ECO:0000256" key="1">
    <source>
        <dbReference type="ARBA" id="ARBA00004167"/>
    </source>
</evidence>
<dbReference type="CDD" id="cd11304">
    <property type="entry name" value="Cadherin_repeat"/>
    <property type="match status" value="4"/>
</dbReference>
<dbReference type="GO" id="GO:0005509">
    <property type="term" value="F:calcium ion binding"/>
    <property type="evidence" value="ECO:0007669"/>
    <property type="project" value="UniProtKB-UniRule"/>
</dbReference>
<evidence type="ECO:0000256" key="8">
    <source>
        <dbReference type="ARBA" id="ARBA00022989"/>
    </source>
</evidence>
<keyword evidence="11" id="KW-0325">Glycoprotein</keyword>
<dbReference type="PANTHER" id="PTHR24026:SF136">
    <property type="entry name" value="PROTOCADHERIN-23"/>
    <property type="match status" value="1"/>
</dbReference>
<dbReference type="Pfam" id="PF00028">
    <property type="entry name" value="Cadherin"/>
    <property type="match status" value="4"/>
</dbReference>
<evidence type="ECO:0000256" key="10">
    <source>
        <dbReference type="ARBA" id="ARBA00023157"/>
    </source>
</evidence>
<dbReference type="InterPro" id="IPR020894">
    <property type="entry name" value="Cadherin_CS"/>
</dbReference>
<dbReference type="InterPro" id="IPR015919">
    <property type="entry name" value="Cadherin-like_sf"/>
</dbReference>
<accession>A0AAD8CFF2</accession>
<dbReference type="PROSITE" id="PS00232">
    <property type="entry name" value="CADHERIN_1"/>
    <property type="match status" value="2"/>
</dbReference>
<dbReference type="PROSITE" id="PS50268">
    <property type="entry name" value="CADHERIN_2"/>
    <property type="match status" value="4"/>
</dbReference>
<dbReference type="EMBL" id="JAGXEW010000947">
    <property type="protein sequence ID" value="KAK1133268.1"/>
    <property type="molecule type" value="Genomic_DNA"/>
</dbReference>
<comment type="subcellular location">
    <subcellularLocation>
        <location evidence="1">Membrane</location>
        <topology evidence="1">Single-pass membrane protein</topology>
    </subcellularLocation>
</comment>
<dbReference type="AlphaFoldDB" id="A0AAD8CFF2"/>
<feature type="domain" description="Cadherin" evidence="14">
    <location>
        <begin position="396"/>
        <end position="496"/>
    </location>
</feature>
<comment type="caution">
    <text evidence="15">The sequence shown here is derived from an EMBL/GenBank/DDBJ whole genome shotgun (WGS) entry which is preliminary data.</text>
</comment>
<evidence type="ECO:0000259" key="14">
    <source>
        <dbReference type="PROSITE" id="PS50268"/>
    </source>
</evidence>
<dbReference type="PRINTS" id="PR00205">
    <property type="entry name" value="CADHERIN"/>
</dbReference>
<organism evidence="15 16">
    <name type="scientific">Acipenser oxyrinchus oxyrinchus</name>
    <dbReference type="NCBI Taxonomy" id="40147"/>
    <lineage>
        <taxon>Eukaryota</taxon>
        <taxon>Metazoa</taxon>
        <taxon>Chordata</taxon>
        <taxon>Craniata</taxon>
        <taxon>Vertebrata</taxon>
        <taxon>Euteleostomi</taxon>
        <taxon>Actinopterygii</taxon>
        <taxon>Chondrostei</taxon>
        <taxon>Acipenseriformes</taxon>
        <taxon>Acipenseridae</taxon>
        <taxon>Acipenser</taxon>
    </lineage>
</organism>
<keyword evidence="8" id="KW-1133">Transmembrane helix</keyword>
<evidence type="ECO:0000256" key="12">
    <source>
        <dbReference type="PROSITE-ProRule" id="PRU00043"/>
    </source>
</evidence>
<keyword evidence="2" id="KW-0245">EGF-like domain</keyword>
<reference evidence="15" key="1">
    <citation type="submission" date="2022-02" db="EMBL/GenBank/DDBJ databases">
        <title>Atlantic sturgeon de novo genome assembly.</title>
        <authorList>
            <person name="Stock M."/>
            <person name="Klopp C."/>
            <person name="Guiguen Y."/>
            <person name="Cabau C."/>
            <person name="Parinello H."/>
            <person name="Santidrian Yebra-Pimentel E."/>
            <person name="Kuhl H."/>
            <person name="Dirks R.P."/>
            <person name="Guessner J."/>
            <person name="Wuertz S."/>
            <person name="Du K."/>
            <person name="Schartl M."/>
        </authorList>
    </citation>
    <scope>NUCLEOTIDE SEQUENCE</scope>
    <source>
        <strain evidence="15">STURGEONOMICS-FGT-2020</strain>
        <tissue evidence="15">Whole blood</tissue>
    </source>
</reference>
<keyword evidence="4 13" id="KW-0732">Signal</keyword>
<keyword evidence="7" id="KW-0130">Cell adhesion</keyword>
<evidence type="ECO:0000256" key="13">
    <source>
        <dbReference type="SAM" id="SignalP"/>
    </source>
</evidence>
<evidence type="ECO:0000313" key="15">
    <source>
        <dbReference type="EMBL" id="KAK1133268.1"/>
    </source>
</evidence>
<dbReference type="Gene3D" id="2.60.40.60">
    <property type="entry name" value="Cadherins"/>
    <property type="match status" value="4"/>
</dbReference>
<evidence type="ECO:0000256" key="6">
    <source>
        <dbReference type="ARBA" id="ARBA00022837"/>
    </source>
</evidence>
<feature type="chain" id="PRO_5042240434" evidence="13">
    <location>
        <begin position="25"/>
        <end position="521"/>
    </location>
</feature>
<feature type="domain" description="Cadherin" evidence="14">
    <location>
        <begin position="85"/>
        <end position="185"/>
    </location>
</feature>
<keyword evidence="16" id="KW-1185">Reference proteome</keyword>
<dbReference type="Proteomes" id="UP001230051">
    <property type="component" value="Unassembled WGS sequence"/>
</dbReference>
<evidence type="ECO:0000313" key="16">
    <source>
        <dbReference type="Proteomes" id="UP001230051"/>
    </source>
</evidence>
<dbReference type="PANTHER" id="PTHR24026">
    <property type="entry name" value="FAT ATYPICAL CADHERIN-RELATED"/>
    <property type="match status" value="1"/>
</dbReference>
<keyword evidence="9" id="KW-0472">Membrane</keyword>
<dbReference type="FunFam" id="2.60.40.60:FF:000039">
    <property type="entry name" value="FAT atypical cadherin 3"/>
    <property type="match status" value="1"/>
</dbReference>
<dbReference type="FunFam" id="2.60.40.60:FF:000024">
    <property type="entry name" value="FAT atypical cadherin 3"/>
    <property type="match status" value="1"/>
</dbReference>
<evidence type="ECO:0000256" key="11">
    <source>
        <dbReference type="ARBA" id="ARBA00023180"/>
    </source>
</evidence>
<keyword evidence="3" id="KW-0812">Transmembrane</keyword>
<evidence type="ECO:0000256" key="9">
    <source>
        <dbReference type="ARBA" id="ARBA00023136"/>
    </source>
</evidence>
<feature type="signal peptide" evidence="13">
    <location>
        <begin position="1"/>
        <end position="24"/>
    </location>
</feature>
<evidence type="ECO:0000256" key="3">
    <source>
        <dbReference type="ARBA" id="ARBA00022692"/>
    </source>
</evidence>
<protein>
    <submittedName>
        <fullName evidence="15">Protocadherin Fat 4</fullName>
    </submittedName>
</protein>
<feature type="domain" description="Cadherin" evidence="14">
    <location>
        <begin position="292"/>
        <end position="395"/>
    </location>
</feature>
<dbReference type="InterPro" id="IPR002126">
    <property type="entry name" value="Cadherin-like_dom"/>
</dbReference>
<evidence type="ECO:0000256" key="4">
    <source>
        <dbReference type="ARBA" id="ARBA00022729"/>
    </source>
</evidence>
<dbReference type="GO" id="GO:0007156">
    <property type="term" value="P:homophilic cell adhesion via plasma membrane adhesion molecules"/>
    <property type="evidence" value="ECO:0007669"/>
    <property type="project" value="InterPro"/>
</dbReference>
<gene>
    <name evidence="15" type="primary">FAT4</name>
    <name evidence="15" type="ORF">AOXY_G38310</name>
</gene>
<feature type="domain" description="Cadherin" evidence="14">
    <location>
        <begin position="186"/>
        <end position="292"/>
    </location>
</feature>
<dbReference type="FunFam" id="2.60.40.60:FF:000020">
    <property type="entry name" value="Dachsous cadherin-related 1b"/>
    <property type="match status" value="1"/>
</dbReference>
<evidence type="ECO:0000256" key="5">
    <source>
        <dbReference type="ARBA" id="ARBA00022737"/>
    </source>
</evidence>
<keyword evidence="5" id="KW-0677">Repeat</keyword>
<proteinExistence type="predicted"/>
<dbReference type="SUPFAM" id="SSF49313">
    <property type="entry name" value="Cadherin-like"/>
    <property type="match status" value="4"/>
</dbReference>
<name>A0AAD8CFF2_ACIOX</name>
<evidence type="ECO:0000256" key="2">
    <source>
        <dbReference type="ARBA" id="ARBA00022536"/>
    </source>
</evidence>
<dbReference type="GO" id="GO:0005886">
    <property type="term" value="C:plasma membrane"/>
    <property type="evidence" value="ECO:0007669"/>
    <property type="project" value="InterPro"/>
</dbReference>
<keyword evidence="6 12" id="KW-0106">Calcium</keyword>
<keyword evidence="10" id="KW-1015">Disulfide bond</keyword>
<sequence length="521" mass="58019">MDTCSCRAIHYLTLVVYWLDVSAAVAQTSLPYQSIAVNHIKNDFWRASHSTVLKRERSKTISDFHPSERAIIHPRTRRFRQPAFAKPVYSFQVNEDTLPGSIIGRVETASASQQDGITYSIKDDDGDELFTINPNTGEFTLSRHLDYESEQYYILSVSAGHRDEELGIVRVYFNVLDVNDNPPIFNLDAYTVSVLENRPVGFCILTLNITDADEGHNADIHLTVISGDQDEKFAVSLNGSVCIQKPLDRERESIYSLTIQASDQALPESTQLTSTSHVTVYIEDVNDNAPYFTSSNIIHVPEDTAINTAVMVVHAIDIDTGANSWIEYTMDSLAGNTFRIDNTSGKLFLVEKLDREISKMFTVQLIATDKGFPSMSTAMNLMVLIVDINDNDPVFTQSVYGVTVDEDVPRGSDLLKVQAFDLDKGVNGQVRYFISQREFLIDSVSGVISVVEKLDRESTPVHTFTVTAVDQGSNPRLATATVNVVLSDVNDCTPTFSPTSVTLHLLENIDQLPHIIYQVRT</sequence>
<evidence type="ECO:0000256" key="7">
    <source>
        <dbReference type="ARBA" id="ARBA00022889"/>
    </source>
</evidence>
<dbReference type="SMART" id="SM00112">
    <property type="entry name" value="CA"/>
    <property type="match status" value="4"/>
</dbReference>